<keyword evidence="4" id="KW-1185">Reference proteome</keyword>
<name>L1LAQ9_THEEQ</name>
<keyword evidence="2" id="KW-0732">Signal</keyword>
<feature type="chain" id="PRO_5003952192" description="Signal peptide containing protein" evidence="2">
    <location>
        <begin position="19"/>
        <end position="1205"/>
    </location>
</feature>
<proteinExistence type="predicted"/>
<dbReference type="GeneID" id="15805209"/>
<feature type="compositionally biased region" description="Basic and acidic residues" evidence="1">
    <location>
        <begin position="384"/>
        <end position="398"/>
    </location>
</feature>
<feature type="signal peptide" evidence="2">
    <location>
        <begin position="1"/>
        <end position="18"/>
    </location>
</feature>
<dbReference type="AlphaFoldDB" id="L1LAQ9"/>
<accession>L1LAQ9</accession>
<gene>
    <name evidence="3" type="ORF">BEWA_048010</name>
</gene>
<feature type="region of interest" description="Disordered" evidence="1">
    <location>
        <begin position="1038"/>
        <end position="1079"/>
    </location>
</feature>
<dbReference type="InterPro" id="IPR007480">
    <property type="entry name" value="DUF529"/>
</dbReference>
<feature type="compositionally biased region" description="Basic and acidic residues" evidence="1">
    <location>
        <begin position="591"/>
        <end position="600"/>
    </location>
</feature>
<comment type="caution">
    <text evidence="3">The sequence shown here is derived from an EMBL/GenBank/DDBJ whole genome shotgun (WGS) entry which is preliminary data.</text>
</comment>
<reference evidence="3 4" key="1">
    <citation type="journal article" date="2012" name="BMC Genomics">
        <title>Comparative genomic analysis and phylogenetic position of Theileria equi.</title>
        <authorList>
            <person name="Kappmeyer L.S."/>
            <person name="Thiagarajan M."/>
            <person name="Herndon D.R."/>
            <person name="Ramsay J.D."/>
            <person name="Caler E."/>
            <person name="Djikeng A."/>
            <person name="Gillespie J.J."/>
            <person name="Lau A.O."/>
            <person name="Roalson E.H."/>
            <person name="Silva J.C."/>
            <person name="Silva M.G."/>
            <person name="Suarez C.E."/>
            <person name="Ueti M.W."/>
            <person name="Nene V.M."/>
            <person name="Mealey R.H."/>
            <person name="Knowles D.P."/>
            <person name="Brayton K.A."/>
        </authorList>
    </citation>
    <scope>NUCLEOTIDE SEQUENCE [LARGE SCALE GENOMIC DNA]</scope>
    <source>
        <strain evidence="3 4">WA</strain>
    </source>
</reference>
<feature type="compositionally biased region" description="Low complexity" evidence="1">
    <location>
        <begin position="601"/>
        <end position="617"/>
    </location>
</feature>
<feature type="compositionally biased region" description="Polar residues" evidence="1">
    <location>
        <begin position="1038"/>
        <end position="1054"/>
    </location>
</feature>
<feature type="compositionally biased region" description="Acidic residues" evidence="1">
    <location>
        <begin position="361"/>
        <end position="375"/>
    </location>
</feature>
<feature type="compositionally biased region" description="Polar residues" evidence="1">
    <location>
        <begin position="400"/>
        <end position="418"/>
    </location>
</feature>
<protein>
    <recommendedName>
        <fullName evidence="5">Signal peptide containing protein</fullName>
    </recommendedName>
</protein>
<feature type="region of interest" description="Disordered" evidence="1">
    <location>
        <begin position="591"/>
        <end position="641"/>
    </location>
</feature>
<organism evidence="3 4">
    <name type="scientific">Theileria equi strain WA</name>
    <dbReference type="NCBI Taxonomy" id="1537102"/>
    <lineage>
        <taxon>Eukaryota</taxon>
        <taxon>Sar</taxon>
        <taxon>Alveolata</taxon>
        <taxon>Apicomplexa</taxon>
        <taxon>Aconoidasida</taxon>
        <taxon>Piroplasmida</taxon>
        <taxon>Theileriidae</taxon>
        <taxon>Theileria</taxon>
    </lineage>
</organism>
<dbReference type="Proteomes" id="UP000031512">
    <property type="component" value="Unassembled WGS sequence"/>
</dbReference>
<evidence type="ECO:0000313" key="4">
    <source>
        <dbReference type="Proteomes" id="UP000031512"/>
    </source>
</evidence>
<dbReference type="KEGG" id="beq:BEWA_048010"/>
<feature type="compositionally biased region" description="Acidic residues" evidence="1">
    <location>
        <begin position="340"/>
        <end position="352"/>
    </location>
</feature>
<dbReference type="Pfam" id="PF04385">
    <property type="entry name" value="FAINT"/>
    <property type="match status" value="2"/>
</dbReference>
<dbReference type="EMBL" id="ACOU01000007">
    <property type="protein sequence ID" value="EKX72334.1"/>
    <property type="molecule type" value="Genomic_DNA"/>
</dbReference>
<feature type="region of interest" description="Disordered" evidence="1">
    <location>
        <begin position="1171"/>
        <end position="1205"/>
    </location>
</feature>
<feature type="compositionally biased region" description="Basic and acidic residues" evidence="1">
    <location>
        <begin position="763"/>
        <end position="784"/>
    </location>
</feature>
<evidence type="ECO:0000313" key="3">
    <source>
        <dbReference type="EMBL" id="EKX72334.1"/>
    </source>
</evidence>
<sequence>MKVLGALWAVCLVGLCHGGANLKAQNPPKDAEQEYLKPGEHAGNFLDKVDGSLFDALESVGDGLKVLRLLAKDGIAAKSLTFGSDTIWPGKNEATCLLATIYLDNRHPRLAVLTTRDKNNKHRKVYRYHDGEKWKGYKEKGHDARLKKLKEGCNSTTPQRVAPCKLDILNPDQTKVHVGDLPYKEEHELTLKKYSPDTGRHVRSIVDAGTIVWEADEYQKCIDVKSYTRGESILLAIKVEDLDELEHKYFEKLDGAWNEVDEDGFNDKVNIIMGGLMEYSGNEVHSETPLHPVGTSTDDHVDVPPQGSTLPPQEVTTPSTQHVEPTTEPKVSTSEKSNEVEDSGETPVEELQPEVVPPAESPEDDEPGKESESDDMGGSPVVESESKLVAVKESEPVTKEPNSTESLPSLGDSETSQEGNGGDTDEETQEPETPMEDEQDTEESDEEEDATADGQGNEPKYTKEELEEFKRHLIKLASKVDKNIFKVDGIKEDNLFALQLTPKDAKPVTHVTYGEKEIWSGGGLFSKSNLVEAIIYFYKDIPALVTIKALKGNNEFMVYKFSDSEGFWYDSEEKQFNKFLEDTKKQIEKIKAKEAEKAAQEESTSQDASSSDSQPSGEQEDVSQQISPEATKQESTEPAEPEQLLNPFLSKVDASLFHVEESLEDHVKVLKLTAKKGAEATKLVYNGKEIWSGSGFFNKSNLVEALIYFYKEVPALVTIEANKGGNRSVIYKFSDSEGFWRDSNEEGFNKFLEDTKKQVEKLKAREAETPKENELESSEPKDTPEVTTIQPEVQRNVGISSDNSIPTRHNATSNSKDGIKPPATTLANLNTFGRFGSMYNITSEISSKQDLLDVFGEALKFLKDKNPLSSEVDKNEAPPKVSTSSSLDKEESVRNTRLTPSKPLDPPGPLVLDLSVESADDDKVTLYKNDNGELKYRAFTSESGNYFEKILHYGVVIWEAEPGQRGTFASYHSKEDAMLVRMYVQTDGHVERKYFEKTAYGWASIEKEDYEKKLNEMKSVPAGQPEPKEVSPQILTISQSEPSEDVSTPVTSSPDHVDGTPITLDLASPNESEIGILGSDTNEVSTKTYSPKKDVKVTSVVDGGLPIWKASGKETFSSAKLSSRDGYSLLLIYLKDTGNSFGKHFEMVGGEWIPIDKKEYDQKLKDLKSGVISQSSLQGSTESSQSSPSSATSQAPLEQLPTPDS</sequence>
<feature type="compositionally biased region" description="Low complexity" evidence="1">
    <location>
        <begin position="1173"/>
        <end position="1197"/>
    </location>
</feature>
<evidence type="ECO:0000256" key="2">
    <source>
        <dbReference type="SAM" id="SignalP"/>
    </source>
</evidence>
<feature type="compositionally biased region" description="Polar residues" evidence="1">
    <location>
        <begin position="785"/>
        <end position="816"/>
    </location>
</feature>
<dbReference type="VEuPathDB" id="PiroplasmaDB:BEWA_048010"/>
<evidence type="ECO:0008006" key="5">
    <source>
        <dbReference type="Google" id="ProtNLM"/>
    </source>
</evidence>
<evidence type="ECO:0000256" key="1">
    <source>
        <dbReference type="SAM" id="MobiDB-lite"/>
    </source>
</evidence>
<feature type="compositionally biased region" description="Acidic residues" evidence="1">
    <location>
        <begin position="423"/>
        <end position="451"/>
    </location>
</feature>
<dbReference type="RefSeq" id="XP_004831786.1">
    <property type="nucleotide sequence ID" value="XM_004831729.1"/>
</dbReference>
<feature type="region of interest" description="Disordered" evidence="1">
    <location>
        <begin position="283"/>
        <end position="461"/>
    </location>
</feature>
<feature type="region of interest" description="Disordered" evidence="1">
    <location>
        <begin position="763"/>
        <end position="822"/>
    </location>
</feature>
<feature type="region of interest" description="Disordered" evidence="1">
    <location>
        <begin position="869"/>
        <end position="909"/>
    </location>
</feature>
<feature type="compositionally biased region" description="Polar residues" evidence="1">
    <location>
        <begin position="306"/>
        <end position="335"/>
    </location>
</feature>